<keyword evidence="8" id="KW-0547">Nucleotide-binding</keyword>
<dbReference type="Pfam" id="PF04548">
    <property type="entry name" value="AIG1"/>
    <property type="match status" value="3"/>
</dbReference>
<dbReference type="Proteomes" id="UP000694394">
    <property type="component" value="Chromosome 11"/>
</dbReference>
<dbReference type="CDD" id="cd01852">
    <property type="entry name" value="AIG1"/>
    <property type="match status" value="3"/>
</dbReference>
<evidence type="ECO:0000256" key="7">
    <source>
        <dbReference type="ARBA" id="ARBA00022737"/>
    </source>
</evidence>
<dbReference type="GeneID" id="105883159"/>
<reference evidence="18" key="1">
    <citation type="submission" date="2016-12" db="EMBL/GenBank/DDBJ databases">
        <title>Mouse lemur reference genome and diversity panel.</title>
        <authorList>
            <person name="Harris R."/>
            <person name="Larsen P."/>
            <person name="Liu Y."/>
            <person name="Hughes D.S."/>
            <person name="Murali S."/>
            <person name="Raveendran M."/>
            <person name="Korchina V."/>
            <person name="Wang M."/>
            <person name="Jhangiani S."/>
            <person name="Bandaranaike D."/>
            <person name="Bellair M."/>
            <person name="Blankenburg K."/>
            <person name="Chao H."/>
            <person name="Dahdouli M."/>
            <person name="Dinh H."/>
            <person name="Doddapaneni H."/>
            <person name="English A."/>
            <person name="Firestine M."/>
            <person name="Gnanaolivu R."/>
            <person name="Gross S."/>
            <person name="Hernandez B."/>
            <person name="Javaid M."/>
            <person name="Jayaseelan J."/>
            <person name="Jones J."/>
            <person name="Khan Z."/>
            <person name="Kovar C."/>
            <person name="Kurapati P."/>
            <person name="Le B."/>
            <person name="Lee S."/>
            <person name="Li M."/>
            <person name="Mathew T."/>
            <person name="Narasimhan A."/>
            <person name="Ngo D."/>
            <person name="Nguyen L."/>
            <person name="Okwuonu G."/>
            <person name="Ongeri F."/>
            <person name="Osuji N."/>
            <person name="Pu L.-L."/>
            <person name="Puazo M."/>
            <person name="Quiroz J."/>
            <person name="Raj R."/>
            <person name="Rajbhandari K."/>
            <person name="Reid J.G."/>
            <person name="Santibanez J."/>
            <person name="Sexton D."/>
            <person name="Skinner E."/>
            <person name="Vee V."/>
            <person name="Weissenberger G."/>
            <person name="Wu Y."/>
            <person name="Xin Y."/>
            <person name="Han Y."/>
            <person name="Campbell C."/>
            <person name="Brown A."/>
            <person name="Sullivan B."/>
            <person name="Shelton J."/>
            <person name="Brown S."/>
            <person name="Dudchenko O."/>
            <person name="Machol I."/>
            <person name="Durand N."/>
            <person name="Shamim M."/>
            <person name="Lieberman A."/>
            <person name="Muzny D.M."/>
            <person name="Richards S."/>
            <person name="Yoder A."/>
            <person name="Worley K.C."/>
            <person name="Rogers J."/>
            <person name="Gibbs R.A."/>
        </authorList>
    </citation>
    <scope>NUCLEOTIDE SEQUENCE [LARGE SCALE GENOMIC DNA]</scope>
</reference>
<dbReference type="AlphaFoldDB" id="A0A8B7HWC5"/>
<dbReference type="InterPro" id="IPR027417">
    <property type="entry name" value="P-loop_NTPase"/>
</dbReference>
<evidence type="ECO:0000256" key="3">
    <source>
        <dbReference type="ARBA" id="ARBA00004514"/>
    </source>
</evidence>
<organism evidence="18 19">
    <name type="scientific">Microcebus murinus</name>
    <name type="common">Gray mouse lemur</name>
    <name type="synonym">Lemur murinus</name>
    <dbReference type="NCBI Taxonomy" id="30608"/>
    <lineage>
        <taxon>Eukaryota</taxon>
        <taxon>Metazoa</taxon>
        <taxon>Chordata</taxon>
        <taxon>Craniata</taxon>
        <taxon>Vertebrata</taxon>
        <taxon>Euteleostomi</taxon>
        <taxon>Mammalia</taxon>
        <taxon>Eutheria</taxon>
        <taxon>Euarchontoglires</taxon>
        <taxon>Primates</taxon>
        <taxon>Strepsirrhini</taxon>
        <taxon>Lemuriformes</taxon>
        <taxon>Cheirogaleidae</taxon>
        <taxon>Microcebus</taxon>
    </lineage>
</organism>
<dbReference type="CTD" id="155038"/>
<evidence type="ECO:0000256" key="8">
    <source>
        <dbReference type="ARBA" id="ARBA00022741"/>
    </source>
</evidence>
<evidence type="ECO:0000256" key="2">
    <source>
        <dbReference type="ARBA" id="ARBA00004240"/>
    </source>
</evidence>
<feature type="region of interest" description="Disordered" evidence="16">
    <location>
        <begin position="251"/>
        <end position="276"/>
    </location>
</feature>
<keyword evidence="11" id="KW-0496">Mitochondrion</keyword>
<dbReference type="Gene3D" id="3.40.50.300">
    <property type="entry name" value="P-loop containing nucleotide triphosphate hydrolases"/>
    <property type="match status" value="3"/>
</dbReference>
<dbReference type="PANTHER" id="PTHR10903:SF73">
    <property type="entry name" value="GTPASE IMAP FAMILY MEMBER 8"/>
    <property type="match status" value="1"/>
</dbReference>
<reference evidence="18" key="2">
    <citation type="submission" date="2025-08" db="UniProtKB">
        <authorList>
            <consortium name="Ensembl"/>
        </authorList>
    </citation>
    <scope>IDENTIFICATION</scope>
</reference>
<evidence type="ECO:0000313" key="18">
    <source>
        <dbReference type="Ensembl" id="ENSMICP00000014075.2"/>
    </source>
</evidence>
<dbReference type="GO" id="GO:0005829">
    <property type="term" value="C:cytosol"/>
    <property type="evidence" value="ECO:0007669"/>
    <property type="project" value="UniProtKB-SubCell"/>
</dbReference>
<dbReference type="PANTHER" id="PTHR10903">
    <property type="entry name" value="GTPASE, IMAP FAMILY MEMBER-RELATED"/>
    <property type="match status" value="1"/>
</dbReference>
<dbReference type="GO" id="GO:0005739">
    <property type="term" value="C:mitochondrion"/>
    <property type="evidence" value="ECO:0007669"/>
    <property type="project" value="UniProtKB-SubCell"/>
</dbReference>
<evidence type="ECO:0000256" key="4">
    <source>
        <dbReference type="ARBA" id="ARBA00004555"/>
    </source>
</evidence>
<dbReference type="FunFam" id="3.40.50.300:FF:000536">
    <property type="entry name" value="GTPase IMAP family member 8"/>
    <property type="match status" value="3"/>
</dbReference>
<accession>A0A8B7HWC5</accession>
<evidence type="ECO:0000256" key="12">
    <source>
        <dbReference type="ARBA" id="ARBA00023134"/>
    </source>
</evidence>
<comment type="subcellular location">
    <subcellularLocation>
        <location evidence="3">Cytoplasm</location>
        <location evidence="3">Cytosol</location>
    </subcellularLocation>
    <subcellularLocation>
        <location evidence="2">Endoplasmic reticulum</location>
    </subcellularLocation>
    <subcellularLocation>
        <location evidence="4">Golgi apparatus</location>
    </subcellularLocation>
    <subcellularLocation>
        <location evidence="1">Mitochondrion</location>
    </subcellularLocation>
</comment>
<evidence type="ECO:0000256" key="14">
    <source>
        <dbReference type="ARBA" id="ARBA00073539"/>
    </source>
</evidence>
<dbReference type="EMBL" id="ABDC03015115">
    <property type="status" value="NOT_ANNOTATED_CDS"/>
    <property type="molecule type" value="Genomic_DNA"/>
</dbReference>
<dbReference type="GO" id="GO:0005794">
    <property type="term" value="C:Golgi apparatus"/>
    <property type="evidence" value="ECO:0007669"/>
    <property type="project" value="UniProtKB-SubCell"/>
</dbReference>
<comment type="similarity">
    <text evidence="5">Belongs to the TRAFAC class TrmE-Era-EngA-EngB-Septin-like GTPase superfamily. AIG1/Toc34/Toc159-like paraseptin GTPase family. IAN subfamily.</text>
</comment>
<dbReference type="InterPro" id="IPR006703">
    <property type="entry name" value="G_AIG1"/>
</dbReference>
<evidence type="ECO:0000256" key="9">
    <source>
        <dbReference type="ARBA" id="ARBA00022824"/>
    </source>
</evidence>
<feature type="domain" description="AIG1-type G" evidence="17">
    <location>
        <begin position="275"/>
        <end position="466"/>
    </location>
</feature>
<evidence type="ECO:0000256" key="11">
    <source>
        <dbReference type="ARBA" id="ARBA00023128"/>
    </source>
</evidence>
<dbReference type="PROSITE" id="PS51720">
    <property type="entry name" value="G_AIG1"/>
    <property type="match status" value="3"/>
</dbReference>
<evidence type="ECO:0000256" key="1">
    <source>
        <dbReference type="ARBA" id="ARBA00004173"/>
    </source>
</evidence>
<feature type="compositionally biased region" description="Polar residues" evidence="16">
    <location>
        <begin position="265"/>
        <end position="275"/>
    </location>
</feature>
<feature type="domain" description="AIG1-type G" evidence="17">
    <location>
        <begin position="40"/>
        <end position="240"/>
    </location>
</feature>
<evidence type="ECO:0000256" key="5">
    <source>
        <dbReference type="ARBA" id="ARBA00008535"/>
    </source>
</evidence>
<gene>
    <name evidence="18" type="primary">GIMAP8</name>
</gene>
<dbReference type="OrthoDB" id="8954335at2759"/>
<dbReference type="SUPFAM" id="SSF52540">
    <property type="entry name" value="P-loop containing nucleoside triphosphate hydrolases"/>
    <property type="match status" value="3"/>
</dbReference>
<dbReference type="Ensembl" id="ENSMICT00000015445.3">
    <property type="protein sequence ID" value="ENSMICP00000014075.2"/>
    <property type="gene ID" value="ENSMICG00000015448.3"/>
</dbReference>
<evidence type="ECO:0000259" key="17">
    <source>
        <dbReference type="PROSITE" id="PS51720"/>
    </source>
</evidence>
<keyword evidence="9" id="KW-0256">Endoplasmic reticulum</keyword>
<feature type="region of interest" description="Disordered" evidence="16">
    <location>
        <begin position="1"/>
        <end position="30"/>
    </location>
</feature>
<evidence type="ECO:0000313" key="19">
    <source>
        <dbReference type="Proteomes" id="UP000694394"/>
    </source>
</evidence>
<dbReference type="GO" id="GO:0005525">
    <property type="term" value="F:GTP binding"/>
    <property type="evidence" value="ECO:0007669"/>
    <property type="project" value="UniProtKB-KW"/>
</dbReference>
<proteinExistence type="inferred from homology"/>
<evidence type="ECO:0000256" key="16">
    <source>
        <dbReference type="SAM" id="MobiDB-lite"/>
    </source>
</evidence>
<dbReference type="RefSeq" id="XP_012641582.1">
    <property type="nucleotide sequence ID" value="XM_012786128.2"/>
</dbReference>
<keyword evidence="10" id="KW-0333">Golgi apparatus</keyword>
<keyword evidence="6" id="KW-0963">Cytoplasm</keyword>
<comment type="function">
    <text evidence="13">Exerts an anti-apoptotic effect in the immune system and is involved in responses to infections.</text>
</comment>
<feature type="domain" description="AIG1-type G" evidence="17">
    <location>
        <begin position="467"/>
        <end position="675"/>
    </location>
</feature>
<keyword evidence="12" id="KW-0342">GTP-binding</keyword>
<dbReference type="InterPro" id="IPR045058">
    <property type="entry name" value="GIMA/IAN/Toc"/>
</dbReference>
<sequence>MDTRDPARLGGSETQRGQGTGPRASRSPCQGNMLEQSFRMSQLRLLLLGKRNSGKSATGNTILGRPAFKAMCSDQMVTKVCQREHGDLKGREVVVIDTPDLFSKAYAEDKQRNIQRCLELSAPSLHALLLVIRVGYYTKEDKETVTGIEEVFGCEARRHTIIVFTQKDDLEDDSLQEYIDNDKSLKELVQNCGGRYCVFNNKAGEDERTAQVSELLCKIEDLVVENQGSYCVNFKVEGSRFQDCVNEAASQEGDYTHGPGERQRQATGPEQNPGTSELRVLLVGKRGAGKSAAGNSILGKRVFETKFSERPVTRSFRSESRIWRQKKVLIIDSPDISSSKDAGSALREYTCAGPHAFLMVTPLGLYNKQDEAVLDTIRSNFGDKFVKHMIILLTRKEDLGDEDLDTFLRSDNQADLYGLIQKCQSRYSAFDYRVTGDEEQRQVDELLQKIENMVQQNRNKPCIFREKEALSLILVGKCGAGKSATGNTILGSAVFLSALRAQRVTKVCQSGRKTWDGQDVVVVDTPFFNQTPGAEKDPSWLQKETERCFSWCEQGPKIFVLVLQLGRFTEEDKAMVEELEYAFGKDVMRYVIVLFTRTEDLGQGKLEDYVKDTKNKALKNIIARCGGRYCGFNNKKTGQAGEAQVKALLTLANELRRKREGDGNAYVWDNVIKQFKHAQEKYNMKKILKNFKS</sequence>
<keyword evidence="19" id="KW-1185">Reference proteome</keyword>
<protein>
    <recommendedName>
        <fullName evidence="14">GTPase IMAP family member 8</fullName>
    </recommendedName>
    <alternativeName>
        <fullName evidence="15">Immune-associated nucleotide-binding protein 9</fullName>
    </alternativeName>
</protein>
<keyword evidence="7" id="KW-0677">Repeat</keyword>
<evidence type="ECO:0000256" key="15">
    <source>
        <dbReference type="ARBA" id="ARBA00077278"/>
    </source>
</evidence>
<evidence type="ECO:0000256" key="10">
    <source>
        <dbReference type="ARBA" id="ARBA00023034"/>
    </source>
</evidence>
<evidence type="ECO:0000256" key="13">
    <source>
        <dbReference type="ARBA" id="ARBA00056809"/>
    </source>
</evidence>
<name>A0A8B7HWC5_MICMU</name>
<dbReference type="GO" id="GO:0005783">
    <property type="term" value="C:endoplasmic reticulum"/>
    <property type="evidence" value="ECO:0007669"/>
    <property type="project" value="UniProtKB-SubCell"/>
</dbReference>
<dbReference type="GeneTree" id="ENSGT00940000162462"/>
<reference evidence="18" key="3">
    <citation type="submission" date="2025-09" db="UniProtKB">
        <authorList>
            <consortium name="Ensembl"/>
        </authorList>
    </citation>
    <scope>IDENTIFICATION</scope>
</reference>
<evidence type="ECO:0000256" key="6">
    <source>
        <dbReference type="ARBA" id="ARBA00022490"/>
    </source>
</evidence>